<dbReference type="EMBL" id="JALLAZ020000686">
    <property type="protein sequence ID" value="KAL3789311.1"/>
    <property type="molecule type" value="Genomic_DNA"/>
</dbReference>
<name>A0ABD3PNT8_9STRA</name>
<dbReference type="AlphaFoldDB" id="A0ABD3PNT8"/>
<accession>A0ABD3PNT8</accession>
<dbReference type="Proteomes" id="UP001530315">
    <property type="component" value="Unassembled WGS sequence"/>
</dbReference>
<sequence length="199" mass="22048">MGNNDDDDGERGTTSARVEVRWDVGAAWPNPWESRIILTGVSVLDVREGEAGGFVLLGQRDVLDGGDDVVGALAPQLSPRFWDVYHVGMTPSAEAAQALPNHAFTTAIKTMGPNKERFVPTSPVEDEEVARLRKRLYDEAVERDGRTPKLDPYTGRPMFFFWMNDAKACFTRDGGLGMAVYEWRAGWSESNEVGIELEP</sequence>
<proteinExistence type="predicted"/>
<evidence type="ECO:0000313" key="1">
    <source>
        <dbReference type="EMBL" id="KAL3789311.1"/>
    </source>
</evidence>
<gene>
    <name evidence="1" type="ORF">ACHAW5_010213</name>
</gene>
<reference evidence="1 2" key="1">
    <citation type="submission" date="2024-10" db="EMBL/GenBank/DDBJ databases">
        <title>Updated reference genomes for cyclostephanoid diatoms.</title>
        <authorList>
            <person name="Roberts W.R."/>
            <person name="Alverson A.J."/>
        </authorList>
    </citation>
    <scope>NUCLEOTIDE SEQUENCE [LARGE SCALE GENOMIC DNA]</scope>
    <source>
        <strain evidence="1 2">AJA276-08</strain>
    </source>
</reference>
<organism evidence="1 2">
    <name type="scientific">Stephanodiscus triporus</name>
    <dbReference type="NCBI Taxonomy" id="2934178"/>
    <lineage>
        <taxon>Eukaryota</taxon>
        <taxon>Sar</taxon>
        <taxon>Stramenopiles</taxon>
        <taxon>Ochrophyta</taxon>
        <taxon>Bacillariophyta</taxon>
        <taxon>Coscinodiscophyceae</taxon>
        <taxon>Thalassiosirophycidae</taxon>
        <taxon>Stephanodiscales</taxon>
        <taxon>Stephanodiscaceae</taxon>
        <taxon>Stephanodiscus</taxon>
    </lineage>
</organism>
<evidence type="ECO:0008006" key="3">
    <source>
        <dbReference type="Google" id="ProtNLM"/>
    </source>
</evidence>
<protein>
    <recommendedName>
        <fullName evidence="3">Amine oxidase</fullName>
    </recommendedName>
</protein>
<keyword evidence="2" id="KW-1185">Reference proteome</keyword>
<comment type="caution">
    <text evidence="1">The sequence shown here is derived from an EMBL/GenBank/DDBJ whole genome shotgun (WGS) entry which is preliminary data.</text>
</comment>
<evidence type="ECO:0000313" key="2">
    <source>
        <dbReference type="Proteomes" id="UP001530315"/>
    </source>
</evidence>